<dbReference type="GO" id="GO:0045040">
    <property type="term" value="P:protein insertion into mitochondrial outer membrane"/>
    <property type="evidence" value="ECO:0007669"/>
    <property type="project" value="TreeGrafter"/>
</dbReference>
<gene>
    <name evidence="2" type="ORF">AZE42_09590</name>
</gene>
<dbReference type="InterPro" id="IPR013262">
    <property type="entry name" value="OMP_MIM1/TOM13_mt"/>
</dbReference>
<reference evidence="2 3" key="1">
    <citation type="submission" date="2016-03" db="EMBL/GenBank/DDBJ databases">
        <title>Comparative genomics of the ectomycorrhizal sister species Rhizopogon vinicolor and Rhizopogon vesiculosus (Basidiomycota: Boletales) reveals a divergence of the mating type B locus.</title>
        <authorList>
            <person name="Mujic A.B."/>
            <person name="Kuo A."/>
            <person name="Tritt A."/>
            <person name="Lipzen A."/>
            <person name="Chen C."/>
            <person name="Johnson J."/>
            <person name="Sharma A."/>
            <person name="Barry K."/>
            <person name="Grigoriev I.V."/>
            <person name="Spatafora J.W."/>
        </authorList>
    </citation>
    <scope>NUCLEOTIDE SEQUENCE [LARGE SCALE GENOMIC DNA]</scope>
    <source>
        <strain evidence="2 3">AM-OR11-056</strain>
    </source>
</reference>
<organism evidence="2 3">
    <name type="scientific">Rhizopogon vesiculosus</name>
    <dbReference type="NCBI Taxonomy" id="180088"/>
    <lineage>
        <taxon>Eukaryota</taxon>
        <taxon>Fungi</taxon>
        <taxon>Dikarya</taxon>
        <taxon>Basidiomycota</taxon>
        <taxon>Agaricomycotina</taxon>
        <taxon>Agaricomycetes</taxon>
        <taxon>Agaricomycetidae</taxon>
        <taxon>Boletales</taxon>
        <taxon>Suillineae</taxon>
        <taxon>Rhizopogonaceae</taxon>
        <taxon>Rhizopogon</taxon>
    </lineage>
</organism>
<feature type="compositionally biased region" description="Polar residues" evidence="1">
    <location>
        <begin position="87"/>
        <end position="101"/>
    </location>
</feature>
<dbReference type="GO" id="GO:0070096">
    <property type="term" value="P:mitochondrial outer membrane translocase complex assembly"/>
    <property type="evidence" value="ECO:0007669"/>
    <property type="project" value="TreeGrafter"/>
</dbReference>
<evidence type="ECO:0000313" key="3">
    <source>
        <dbReference type="Proteomes" id="UP000183567"/>
    </source>
</evidence>
<dbReference type="PANTHER" id="PTHR28241:SF1">
    <property type="entry name" value="MITOCHONDRIAL IMPORT PROTEIN 1"/>
    <property type="match status" value="1"/>
</dbReference>
<dbReference type="GO" id="GO:0005741">
    <property type="term" value="C:mitochondrial outer membrane"/>
    <property type="evidence" value="ECO:0007669"/>
    <property type="project" value="InterPro"/>
</dbReference>
<keyword evidence="3" id="KW-1185">Reference proteome</keyword>
<dbReference type="OrthoDB" id="5529571at2759"/>
<dbReference type="STRING" id="180088.A0A1J8Q9L2"/>
<evidence type="ECO:0000256" key="1">
    <source>
        <dbReference type="SAM" id="MobiDB-lite"/>
    </source>
</evidence>
<dbReference type="AlphaFoldDB" id="A0A1J8Q9L2"/>
<proteinExistence type="predicted"/>
<accession>A0A1J8Q9L2</accession>
<feature type="region of interest" description="Disordered" evidence="1">
    <location>
        <begin position="19"/>
        <end position="101"/>
    </location>
</feature>
<sequence>MQSSFAAASEVLASWSASLASPSLADSRDLAGWEQQRNSDHVNLSSTTSHPFISEPSIPPSPSPLHAALPQTTGHRQPQQEHHAERNSTTVPPSTIPSLLDSTITPRTRMSMLLSSLAINLFLPFMNGVMLGFGEIFSKNVLAGWIGWGLRTVAELHKLGVNNYVASRSQNVNNGLGVRPTGSMESSH</sequence>
<dbReference type="Proteomes" id="UP000183567">
    <property type="component" value="Unassembled WGS sequence"/>
</dbReference>
<dbReference type="EMBL" id="LVVM01002048">
    <property type="protein sequence ID" value="OJA17359.1"/>
    <property type="molecule type" value="Genomic_DNA"/>
</dbReference>
<evidence type="ECO:0000313" key="2">
    <source>
        <dbReference type="EMBL" id="OJA17359.1"/>
    </source>
</evidence>
<protein>
    <submittedName>
        <fullName evidence="2">Uncharacterized protein</fullName>
    </submittedName>
</protein>
<dbReference type="Pfam" id="PF08219">
    <property type="entry name" value="TOM13"/>
    <property type="match status" value="1"/>
</dbReference>
<comment type="caution">
    <text evidence="2">The sequence shown here is derived from an EMBL/GenBank/DDBJ whole genome shotgun (WGS) entry which is preliminary data.</text>
</comment>
<name>A0A1J8Q9L2_9AGAM</name>
<dbReference type="PANTHER" id="PTHR28241">
    <property type="entry name" value="MITOCHONDRIAL IMPORT PROTEIN 1"/>
    <property type="match status" value="1"/>
</dbReference>